<gene>
    <name evidence="2" type="ORF">ACFFTO_45145</name>
</gene>
<comment type="caution">
    <text evidence="2">The sequence shown here is derived from an EMBL/GenBank/DDBJ whole genome shotgun (WGS) entry which is preliminary data.</text>
</comment>
<sequence>MSFENLRSASTVPRFLLATLAAAFAMGAAATPAGAAIDPPVSVESCSYIPPERDLSVTKIVYEVGKSRGVSEKVMLAAFEAGWIESNMNNLNCGDLDSLGVFQQRPSQNWGTPEQIRDVRYAATKFFERAQTLEPLFPGLSAGLLADEVQNSCCPYKYDQAETKARSLLDEVKRLLPNL</sequence>
<organism evidence="2 3">
    <name type="scientific">Amycolatopsis plumensis</name>
    <dbReference type="NCBI Taxonomy" id="236508"/>
    <lineage>
        <taxon>Bacteria</taxon>
        <taxon>Bacillati</taxon>
        <taxon>Actinomycetota</taxon>
        <taxon>Actinomycetes</taxon>
        <taxon>Pseudonocardiales</taxon>
        <taxon>Pseudonocardiaceae</taxon>
        <taxon>Amycolatopsis</taxon>
    </lineage>
</organism>
<feature type="chain" id="PRO_5046476407" evidence="1">
    <location>
        <begin position="36"/>
        <end position="179"/>
    </location>
</feature>
<protein>
    <submittedName>
        <fullName evidence="2">Uncharacterized protein</fullName>
    </submittedName>
</protein>
<dbReference type="Proteomes" id="UP001589535">
    <property type="component" value="Unassembled WGS sequence"/>
</dbReference>
<keyword evidence="3" id="KW-1185">Reference proteome</keyword>
<feature type="signal peptide" evidence="1">
    <location>
        <begin position="1"/>
        <end position="35"/>
    </location>
</feature>
<evidence type="ECO:0000313" key="2">
    <source>
        <dbReference type="EMBL" id="MFB9691395.1"/>
    </source>
</evidence>
<dbReference type="EMBL" id="JBHMBK010000103">
    <property type="protein sequence ID" value="MFB9691395.1"/>
    <property type="molecule type" value="Genomic_DNA"/>
</dbReference>
<reference evidence="2 3" key="1">
    <citation type="submission" date="2024-09" db="EMBL/GenBank/DDBJ databases">
        <authorList>
            <person name="Sun Q."/>
            <person name="Mori K."/>
        </authorList>
    </citation>
    <scope>NUCLEOTIDE SEQUENCE [LARGE SCALE GENOMIC DNA]</scope>
    <source>
        <strain evidence="2 3">JCM 13852</strain>
    </source>
</reference>
<accession>A0ABV5UL21</accession>
<name>A0ABV5UL21_9PSEU</name>
<proteinExistence type="predicted"/>
<feature type="non-terminal residue" evidence="2">
    <location>
        <position position="179"/>
    </location>
</feature>
<evidence type="ECO:0000313" key="3">
    <source>
        <dbReference type="Proteomes" id="UP001589535"/>
    </source>
</evidence>
<keyword evidence="1" id="KW-0732">Signal</keyword>
<evidence type="ECO:0000256" key="1">
    <source>
        <dbReference type="SAM" id="SignalP"/>
    </source>
</evidence>